<evidence type="ECO:0000259" key="8">
    <source>
        <dbReference type="Pfam" id="PF10406"/>
    </source>
</evidence>
<dbReference type="PANTHER" id="PTHR46469:SF1">
    <property type="entry name" value="TRANSCRIPTION INITIATION FACTOR TFIID SUBUNIT 8"/>
    <property type="match status" value="1"/>
</dbReference>
<dbReference type="InterPro" id="IPR009072">
    <property type="entry name" value="Histone-fold"/>
</dbReference>
<dbReference type="Gene3D" id="1.10.20.10">
    <property type="entry name" value="Histone, subunit A"/>
    <property type="match status" value="1"/>
</dbReference>
<feature type="region of interest" description="Disordered" evidence="7">
    <location>
        <begin position="167"/>
        <end position="201"/>
    </location>
</feature>
<keyword evidence="5" id="KW-0804">Transcription</keyword>
<dbReference type="Proteomes" id="UP000789572">
    <property type="component" value="Unassembled WGS sequence"/>
</dbReference>
<feature type="domain" description="Transcription factor TFIID subunit 8 C-terminal" evidence="8">
    <location>
        <begin position="185"/>
        <end position="231"/>
    </location>
</feature>
<dbReference type="PANTHER" id="PTHR46469">
    <property type="entry name" value="TRANSCRIPTION INITIATION FACTOR TFIID SUBUNIT 8"/>
    <property type="match status" value="1"/>
</dbReference>
<keyword evidence="10" id="KW-1185">Reference proteome</keyword>
<evidence type="ECO:0000256" key="1">
    <source>
        <dbReference type="ARBA" id="ARBA00004123"/>
    </source>
</evidence>
<comment type="similarity">
    <text evidence="2">Belongs to the TAF8 family.</text>
</comment>
<dbReference type="Pfam" id="PF10406">
    <property type="entry name" value="TAF8_C"/>
    <property type="match status" value="1"/>
</dbReference>
<dbReference type="InterPro" id="IPR037818">
    <property type="entry name" value="TAF8"/>
</dbReference>
<evidence type="ECO:0000313" key="10">
    <source>
        <dbReference type="Proteomes" id="UP000789572"/>
    </source>
</evidence>
<evidence type="ECO:0000256" key="4">
    <source>
        <dbReference type="ARBA" id="ARBA00023015"/>
    </source>
</evidence>
<evidence type="ECO:0000256" key="7">
    <source>
        <dbReference type="SAM" id="MobiDB-lite"/>
    </source>
</evidence>
<dbReference type="OrthoDB" id="2193813at2759"/>
<comment type="caution">
    <text evidence="9">The sequence shown here is derived from an EMBL/GenBank/DDBJ whole genome shotgun (WGS) entry which is preliminary data.</text>
</comment>
<protein>
    <recommendedName>
        <fullName evidence="3">Transcription initiation factor TFIID subunit 8</fullName>
    </recommendedName>
</protein>
<proteinExistence type="inferred from homology"/>
<accession>A0A9N8ZXR0</accession>
<organism evidence="9 10">
    <name type="scientific">Paraglomus occultum</name>
    <dbReference type="NCBI Taxonomy" id="144539"/>
    <lineage>
        <taxon>Eukaryota</taxon>
        <taxon>Fungi</taxon>
        <taxon>Fungi incertae sedis</taxon>
        <taxon>Mucoromycota</taxon>
        <taxon>Glomeromycotina</taxon>
        <taxon>Glomeromycetes</taxon>
        <taxon>Paraglomerales</taxon>
        <taxon>Paraglomeraceae</taxon>
        <taxon>Paraglomus</taxon>
    </lineage>
</organism>
<feature type="compositionally biased region" description="Basic and acidic residues" evidence="7">
    <location>
        <begin position="167"/>
        <end position="179"/>
    </location>
</feature>
<reference evidence="9" key="1">
    <citation type="submission" date="2021-06" db="EMBL/GenBank/DDBJ databases">
        <authorList>
            <person name="Kallberg Y."/>
            <person name="Tangrot J."/>
            <person name="Rosling A."/>
        </authorList>
    </citation>
    <scope>NUCLEOTIDE SEQUENCE</scope>
    <source>
        <strain evidence="9">IA702</strain>
    </source>
</reference>
<sequence length="329" mass="36365">MSSQNTQTSSTSNVCIDARIANEISKRVGAFLASEAGFTSISPRAHEALADAIETCAPIIYHYHAIDFDNLIITSHSFAELACRTQPNLKDIEKALEKLGVRTSGLEAFLGRCQTEKYRRLGSALRTSFRPASPLLKPIPEMLASDEEDELEATMAIEDKRRDRIGKSGELKVKEKSDSLSRPAYVPTHLPPFPSKHSYKRTPIFAKRSGEDPRQLKMEQVRLIENSLQKLIAAEDQVYFPSAGSDSSPSSSTVVSSTSSDYGNMPSQIPIINYETFTLRNLAKKSMQDGSIDRKPWENVEIGVKRKRAGIGNIDEEQLSTKKSLRGGG</sequence>
<dbReference type="GO" id="GO:0005669">
    <property type="term" value="C:transcription factor TFIID complex"/>
    <property type="evidence" value="ECO:0007669"/>
    <property type="project" value="InterPro"/>
</dbReference>
<evidence type="ECO:0000256" key="2">
    <source>
        <dbReference type="ARBA" id="ARBA00008767"/>
    </source>
</evidence>
<dbReference type="EMBL" id="CAJVPJ010000317">
    <property type="protein sequence ID" value="CAG8510839.1"/>
    <property type="molecule type" value="Genomic_DNA"/>
</dbReference>
<dbReference type="GO" id="GO:0046982">
    <property type="term" value="F:protein heterodimerization activity"/>
    <property type="evidence" value="ECO:0007669"/>
    <property type="project" value="InterPro"/>
</dbReference>
<feature type="region of interest" description="Disordered" evidence="7">
    <location>
        <begin position="241"/>
        <end position="262"/>
    </location>
</feature>
<evidence type="ECO:0000313" key="9">
    <source>
        <dbReference type="EMBL" id="CAG8510839.1"/>
    </source>
</evidence>
<dbReference type="CDD" id="cd08049">
    <property type="entry name" value="TAF8"/>
    <property type="match status" value="1"/>
</dbReference>
<evidence type="ECO:0000256" key="3">
    <source>
        <dbReference type="ARBA" id="ARBA00017307"/>
    </source>
</evidence>
<keyword evidence="6" id="KW-0539">Nucleus</keyword>
<evidence type="ECO:0000256" key="5">
    <source>
        <dbReference type="ARBA" id="ARBA00023163"/>
    </source>
</evidence>
<evidence type="ECO:0000256" key="6">
    <source>
        <dbReference type="ARBA" id="ARBA00023242"/>
    </source>
</evidence>
<keyword evidence="4" id="KW-0805">Transcription regulation</keyword>
<dbReference type="AlphaFoldDB" id="A0A9N8ZXR0"/>
<comment type="subcellular location">
    <subcellularLocation>
        <location evidence="1">Nucleus</location>
    </subcellularLocation>
</comment>
<name>A0A9N8ZXR0_9GLOM</name>
<feature type="compositionally biased region" description="Low complexity" evidence="7">
    <location>
        <begin position="245"/>
        <end position="261"/>
    </location>
</feature>
<dbReference type="InterPro" id="IPR019473">
    <property type="entry name" value="TFIID_su8_C"/>
</dbReference>
<gene>
    <name evidence="9" type="ORF">POCULU_LOCUS3062</name>
</gene>
<dbReference type="GO" id="GO:0006367">
    <property type="term" value="P:transcription initiation at RNA polymerase II promoter"/>
    <property type="evidence" value="ECO:0007669"/>
    <property type="project" value="TreeGrafter"/>
</dbReference>